<dbReference type="InterPro" id="IPR011078">
    <property type="entry name" value="PyrdxlP_homeostasis"/>
</dbReference>
<dbReference type="PANTHER" id="PTHR10146">
    <property type="entry name" value="PROLINE SYNTHETASE CO-TRANSCRIBED BACTERIAL HOMOLOG PROTEIN"/>
    <property type="match status" value="1"/>
</dbReference>
<dbReference type="GO" id="GO:0030170">
    <property type="term" value="F:pyridoxal phosphate binding"/>
    <property type="evidence" value="ECO:0007669"/>
    <property type="project" value="InterPro"/>
</dbReference>
<evidence type="ECO:0000256" key="1">
    <source>
        <dbReference type="ARBA" id="ARBA00022898"/>
    </source>
</evidence>
<dbReference type="Gene3D" id="3.20.20.10">
    <property type="entry name" value="Alanine racemase"/>
    <property type="match status" value="1"/>
</dbReference>
<dbReference type="NCBIfam" id="TIGR00044">
    <property type="entry name" value="YggS family pyridoxal phosphate-dependent enzyme"/>
    <property type="match status" value="1"/>
</dbReference>
<evidence type="ECO:0000313" key="4">
    <source>
        <dbReference type="EMBL" id="CAB4986179.1"/>
    </source>
</evidence>
<gene>
    <name evidence="3" type="ORF">UFOPK3001_02341</name>
    <name evidence="4" type="ORF">UFOPK3954_00857</name>
</gene>
<evidence type="ECO:0000313" key="3">
    <source>
        <dbReference type="EMBL" id="CAB4823736.1"/>
    </source>
</evidence>
<reference evidence="3" key="1">
    <citation type="submission" date="2020-05" db="EMBL/GenBank/DDBJ databases">
        <authorList>
            <person name="Chiriac C."/>
            <person name="Salcher M."/>
            <person name="Ghai R."/>
            <person name="Kavagutti S V."/>
        </authorList>
    </citation>
    <scope>NUCLEOTIDE SEQUENCE</scope>
</reference>
<dbReference type="EMBL" id="CAFBON010000073">
    <property type="protein sequence ID" value="CAB4986179.1"/>
    <property type="molecule type" value="Genomic_DNA"/>
</dbReference>
<name>A0A6J6ZTE0_9ZZZZ</name>
<dbReference type="PIRSF" id="PIRSF004848">
    <property type="entry name" value="YBL036c_PLPDEIII"/>
    <property type="match status" value="1"/>
</dbReference>
<organism evidence="3">
    <name type="scientific">freshwater metagenome</name>
    <dbReference type="NCBI Taxonomy" id="449393"/>
    <lineage>
        <taxon>unclassified sequences</taxon>
        <taxon>metagenomes</taxon>
        <taxon>ecological metagenomes</taxon>
    </lineage>
</organism>
<protein>
    <submittedName>
        <fullName evidence="3">Unannotated protein</fullName>
    </submittedName>
</protein>
<dbReference type="InterPro" id="IPR029066">
    <property type="entry name" value="PLP-binding_barrel"/>
</dbReference>
<evidence type="ECO:0000259" key="2">
    <source>
        <dbReference type="Pfam" id="PF01168"/>
    </source>
</evidence>
<dbReference type="EMBL" id="CAFAAJ010000219">
    <property type="protein sequence ID" value="CAB4823736.1"/>
    <property type="molecule type" value="Genomic_DNA"/>
</dbReference>
<sequence length="219" mass="22541">MSTSFADVADRVQHIRERILRAGGGDIGIIAVTKGFGVEAIAAAVGAGITMIGENYAQEAVSKVLGARAAGLEFSTHFIGHLQSNKVRSLVPVVDVWQTIDRASLVDEVASRAVGARVFIQVNATGEDTKFGCLPGDAATLVGSALAAGLVVEGLMAMGPTDGDVARTRAAFATTRALADRLGLRECSMGMSADLEIAVAEGATLVRIGSALFGPRSSR</sequence>
<dbReference type="InterPro" id="IPR001608">
    <property type="entry name" value="Ala_racemase_N"/>
</dbReference>
<dbReference type="SUPFAM" id="SSF51419">
    <property type="entry name" value="PLP-binding barrel"/>
    <property type="match status" value="1"/>
</dbReference>
<dbReference type="CDD" id="cd00635">
    <property type="entry name" value="PLPDE_III_YBL036c_like"/>
    <property type="match status" value="1"/>
</dbReference>
<proteinExistence type="predicted"/>
<keyword evidence="1" id="KW-0663">Pyridoxal phosphate</keyword>
<dbReference type="AlphaFoldDB" id="A0A6J6ZTE0"/>
<feature type="domain" description="Alanine racemase N-terminal" evidence="2">
    <location>
        <begin position="13"/>
        <end position="215"/>
    </location>
</feature>
<accession>A0A6J6ZTE0</accession>
<dbReference type="Pfam" id="PF01168">
    <property type="entry name" value="Ala_racemase_N"/>
    <property type="match status" value="1"/>
</dbReference>
<dbReference type="PANTHER" id="PTHR10146:SF14">
    <property type="entry name" value="PYRIDOXAL PHOSPHATE HOMEOSTASIS PROTEIN"/>
    <property type="match status" value="1"/>
</dbReference>